<keyword evidence="2" id="KW-1185">Reference proteome</keyword>
<evidence type="ECO:0000313" key="1">
    <source>
        <dbReference type="EMBL" id="MBO3663728.1"/>
    </source>
</evidence>
<protein>
    <recommendedName>
        <fullName evidence="3">Major capsid protein</fullName>
    </recommendedName>
</protein>
<dbReference type="RefSeq" id="WP_208503105.1">
    <property type="nucleotide sequence ID" value="NZ_JAGFOA010000003.1"/>
</dbReference>
<comment type="caution">
    <text evidence="1">The sequence shown here is derived from an EMBL/GenBank/DDBJ whole genome shotgun (WGS) entry which is preliminary data.</text>
</comment>
<dbReference type="Pfam" id="PF25209">
    <property type="entry name" value="Phage_capsid_4"/>
    <property type="match status" value="1"/>
</dbReference>
<dbReference type="AlphaFoldDB" id="A0A939QRH7"/>
<dbReference type="EMBL" id="JAGFOA010000003">
    <property type="protein sequence ID" value="MBO3663728.1"/>
    <property type="molecule type" value="Genomic_DNA"/>
</dbReference>
<accession>A0A939QRH7</accession>
<gene>
    <name evidence="1" type="ORF">J5V96_09390</name>
</gene>
<sequence length="304" mass="32850">MQTYPLTPSQQASTTAADVIAFLKSPTLVARRFAEILQAQQFLGLYLLQGRYTITGGAIGVPINEVIRAQRGAEIVAPGGEYKLTPMSQEEYEFYSAVKEGLATEITDEQVGRLLRQPVDDAFTFLQTELVFSANEAALGAVASSVTNTLAAGAAWTTGKQIYKDALRVKAAVRRQKLGYDVDVVVLPSEQYAEVIPELLDILPKDSGQALTDGFPTVGGLTWIPDDGDDIADPLFVDRRRLGGIAREQIPSPEYRAIGGDTGVEIASIREPKADKTRLQARNVHVPIVTNPLAGFYLTGTEAP</sequence>
<reference evidence="1" key="1">
    <citation type="submission" date="2021-03" db="EMBL/GenBank/DDBJ databases">
        <title>Microbacterium sp. nov., a novel actinobacterium isolated from cow dung.</title>
        <authorList>
            <person name="Zhang L."/>
        </authorList>
    </citation>
    <scope>NUCLEOTIDE SEQUENCE</scope>
    <source>
        <strain evidence="1">NEAU-LLB</strain>
    </source>
</reference>
<evidence type="ECO:0000313" key="2">
    <source>
        <dbReference type="Proteomes" id="UP000680132"/>
    </source>
</evidence>
<dbReference type="Proteomes" id="UP000680132">
    <property type="component" value="Unassembled WGS sequence"/>
</dbReference>
<evidence type="ECO:0008006" key="3">
    <source>
        <dbReference type="Google" id="ProtNLM"/>
    </source>
</evidence>
<proteinExistence type="predicted"/>
<organism evidence="1 2">
    <name type="scientific">Microbacterium stercoris</name>
    <dbReference type="NCBI Taxonomy" id="2820289"/>
    <lineage>
        <taxon>Bacteria</taxon>
        <taxon>Bacillati</taxon>
        <taxon>Actinomycetota</taxon>
        <taxon>Actinomycetes</taxon>
        <taxon>Micrococcales</taxon>
        <taxon>Microbacteriaceae</taxon>
        <taxon>Microbacterium</taxon>
    </lineage>
</organism>
<name>A0A939QRH7_9MICO</name>